<gene>
    <name evidence="2" type="ORF">ATI61_106489</name>
</gene>
<evidence type="ECO:0000259" key="1">
    <source>
        <dbReference type="Pfam" id="PF15579"/>
    </source>
</evidence>
<proteinExistence type="predicted"/>
<dbReference type="EMBL" id="QUMU01000006">
    <property type="protein sequence ID" value="REG31019.1"/>
    <property type="molecule type" value="Genomic_DNA"/>
</dbReference>
<accession>A0ABX9K137</accession>
<dbReference type="InterPro" id="IPR028969">
    <property type="entry name" value="Imm52"/>
</dbReference>
<evidence type="ECO:0000313" key="3">
    <source>
        <dbReference type="Proteomes" id="UP000256345"/>
    </source>
</evidence>
<dbReference type="Pfam" id="PF15579">
    <property type="entry name" value="Imm52"/>
    <property type="match status" value="1"/>
</dbReference>
<organism evidence="2 3">
    <name type="scientific">Archangium gephyra</name>
    <dbReference type="NCBI Taxonomy" id="48"/>
    <lineage>
        <taxon>Bacteria</taxon>
        <taxon>Pseudomonadati</taxon>
        <taxon>Myxococcota</taxon>
        <taxon>Myxococcia</taxon>
        <taxon>Myxococcales</taxon>
        <taxon>Cystobacterineae</taxon>
        <taxon>Archangiaceae</taxon>
        <taxon>Archangium</taxon>
    </lineage>
</organism>
<feature type="domain" description="Immunity protein 52" evidence="1">
    <location>
        <begin position="3"/>
        <end position="238"/>
    </location>
</feature>
<dbReference type="RefSeq" id="WP_047854295.1">
    <property type="nucleotide sequence ID" value="NZ_CP011509.1"/>
</dbReference>
<name>A0ABX9K137_9BACT</name>
<sequence>MKETYYVGAYWLARRETAEECAHRAEAFFSLLAACDPSLISWFKKGRTLEQALKHRFETDEASLTKLFHQQEQKEGRFATDGFSLRGWNGVTHEAASSLSLLCGDASDSLSNLCLFDPPAEGPAEERMLQAPVLARILRAMAVAFEPEWGVATSHELHDEVWPESTPGDTFIGWLTYFSHRRGPLPPLPAPVHTEPVEDKGTLVILTPERLTASNPAHVALARDVSERLARAGLLTPLRPWNE</sequence>
<protein>
    <submittedName>
        <fullName evidence="2">Immunity protein 52 of polymorphic toxin system</fullName>
    </submittedName>
</protein>
<comment type="caution">
    <text evidence="2">The sequence shown here is derived from an EMBL/GenBank/DDBJ whole genome shotgun (WGS) entry which is preliminary data.</text>
</comment>
<reference evidence="2 3" key="1">
    <citation type="submission" date="2018-08" db="EMBL/GenBank/DDBJ databases">
        <title>Genomic Encyclopedia of Archaeal and Bacterial Type Strains, Phase II (KMG-II): from individual species to whole genera.</title>
        <authorList>
            <person name="Goeker M."/>
        </authorList>
    </citation>
    <scope>NUCLEOTIDE SEQUENCE [LARGE SCALE GENOMIC DNA]</scope>
    <source>
        <strain evidence="2 3">DSM 2261</strain>
    </source>
</reference>
<dbReference type="Proteomes" id="UP000256345">
    <property type="component" value="Unassembled WGS sequence"/>
</dbReference>
<evidence type="ECO:0000313" key="2">
    <source>
        <dbReference type="EMBL" id="REG31019.1"/>
    </source>
</evidence>
<keyword evidence="3" id="KW-1185">Reference proteome</keyword>